<comment type="caution">
    <text evidence="8">The sequence shown here is derived from an EMBL/GenBank/DDBJ whole genome shotgun (WGS) entry which is preliminary data.</text>
</comment>
<keyword evidence="3 5" id="KW-0863">Zinc-finger</keyword>
<proteinExistence type="predicted"/>
<feature type="domain" description="C2H2-type" evidence="7">
    <location>
        <begin position="96"/>
        <end position="123"/>
    </location>
</feature>
<organism evidence="8 9">
    <name type="scientific">Loxostege sticticalis</name>
    <name type="common">Beet webworm moth</name>
    <dbReference type="NCBI Taxonomy" id="481309"/>
    <lineage>
        <taxon>Eukaryota</taxon>
        <taxon>Metazoa</taxon>
        <taxon>Ecdysozoa</taxon>
        <taxon>Arthropoda</taxon>
        <taxon>Hexapoda</taxon>
        <taxon>Insecta</taxon>
        <taxon>Pterygota</taxon>
        <taxon>Neoptera</taxon>
        <taxon>Endopterygota</taxon>
        <taxon>Lepidoptera</taxon>
        <taxon>Glossata</taxon>
        <taxon>Ditrysia</taxon>
        <taxon>Pyraloidea</taxon>
        <taxon>Crambidae</taxon>
        <taxon>Pyraustinae</taxon>
        <taxon>Loxostege</taxon>
    </lineage>
</organism>
<evidence type="ECO:0000256" key="6">
    <source>
        <dbReference type="SAM" id="MobiDB-lite"/>
    </source>
</evidence>
<dbReference type="InterPro" id="IPR013087">
    <property type="entry name" value="Znf_C2H2_type"/>
</dbReference>
<evidence type="ECO:0000256" key="5">
    <source>
        <dbReference type="PROSITE-ProRule" id="PRU00042"/>
    </source>
</evidence>
<dbReference type="EMBL" id="JBEDNZ010000006">
    <property type="protein sequence ID" value="KAL0841007.1"/>
    <property type="molecule type" value="Genomic_DNA"/>
</dbReference>
<sequence length="571" mass="66877">MENKIEETDPNFMEYALKRSLLSRNKLAIILKGADGETQFCCVECPAKYSEKEQLELHLCLHNRQYRYLCGICGTGLKRKEHLDRHTLEHQEVRPHKCPDCGKAFKRKEHLNIHATIHKNDKTHECTLCNRSFHRKDHLQKHLQVHSKLFQSANLYPMSDQELEAELEVKQEVKQEVYDEDVQFTSEESYGDYEMQEMEDQDPLDNSECSDSLYSNTAMEPSVEIRTPDSGTNIRPFVCHICYKSYKRKDHLKIHSWTHMKKDKQCTGCGKAFHMNSQLAAHMHTCIQMHVKYQADQDSGSPPLDSEEFDPDQMIMSDDSLLEVRRPKPEPEIRPHECVVCHRRFKRKQHLKVHANVHLKQEASIWCSLCNEGFLSNTQFEQHECKANSNPEVEDQQQQPLEAKKENKFPEEFLEMKMTEKSPDGPSFVMVQDEQNIPTPMRVFVCRYCQKPFKRRDHYKIHLNIHTGVRNFFCPDCGKGFYRKDHLQKHSQTHRNKPKPKKQLPELVPISLLARKQEPEPKAEVKPEITIHAPSNSKLRVPLQIKVPYQMVVSGRSVTVDPQRQRHEILT</sequence>
<dbReference type="GO" id="GO:0048598">
    <property type="term" value="P:embryonic morphogenesis"/>
    <property type="evidence" value="ECO:0007669"/>
    <property type="project" value="UniProtKB-ARBA"/>
</dbReference>
<dbReference type="Pfam" id="PF00096">
    <property type="entry name" value="zf-C2H2"/>
    <property type="match status" value="6"/>
</dbReference>
<name>A0ABD0TC83_LOXSC</name>
<dbReference type="PROSITE" id="PS00028">
    <property type="entry name" value="ZINC_FINGER_C2H2_1"/>
    <property type="match status" value="8"/>
</dbReference>
<feature type="domain" description="C2H2-type" evidence="7">
    <location>
        <begin position="68"/>
        <end position="95"/>
    </location>
</feature>
<evidence type="ECO:0000259" key="7">
    <source>
        <dbReference type="PROSITE" id="PS50157"/>
    </source>
</evidence>
<evidence type="ECO:0000256" key="3">
    <source>
        <dbReference type="ARBA" id="ARBA00022771"/>
    </source>
</evidence>
<evidence type="ECO:0000256" key="4">
    <source>
        <dbReference type="ARBA" id="ARBA00022833"/>
    </source>
</evidence>
<accession>A0ABD0TC83</accession>
<dbReference type="SUPFAM" id="SSF57667">
    <property type="entry name" value="beta-beta-alpha zinc fingers"/>
    <property type="match status" value="5"/>
</dbReference>
<dbReference type="PANTHER" id="PTHR24379:SF121">
    <property type="entry name" value="C2H2-TYPE DOMAIN-CONTAINING PROTEIN"/>
    <property type="match status" value="1"/>
</dbReference>
<keyword evidence="4" id="KW-0862">Zinc</keyword>
<dbReference type="SMART" id="SM00355">
    <property type="entry name" value="ZnF_C2H2"/>
    <property type="match status" value="9"/>
</dbReference>
<evidence type="ECO:0000256" key="2">
    <source>
        <dbReference type="ARBA" id="ARBA00022737"/>
    </source>
</evidence>
<feature type="domain" description="C2H2-type" evidence="7">
    <location>
        <begin position="336"/>
        <end position="363"/>
    </location>
</feature>
<evidence type="ECO:0000256" key="1">
    <source>
        <dbReference type="ARBA" id="ARBA00022723"/>
    </source>
</evidence>
<keyword evidence="2" id="KW-0677">Repeat</keyword>
<evidence type="ECO:0000313" key="9">
    <source>
        <dbReference type="Proteomes" id="UP001549921"/>
    </source>
</evidence>
<dbReference type="Proteomes" id="UP001549921">
    <property type="component" value="Unassembled WGS sequence"/>
</dbReference>
<feature type="domain" description="C2H2-type" evidence="7">
    <location>
        <begin position="444"/>
        <end position="471"/>
    </location>
</feature>
<reference evidence="8 9" key="1">
    <citation type="submission" date="2024-06" db="EMBL/GenBank/DDBJ databases">
        <title>A chromosome-level genome assembly of beet webworm, Loxostege sticticalis.</title>
        <authorList>
            <person name="Zhang Y."/>
        </authorList>
    </citation>
    <scope>NUCLEOTIDE SEQUENCE [LARGE SCALE GENOMIC DNA]</scope>
    <source>
        <strain evidence="8">AQ028</strain>
        <tissue evidence="8">Male pupae</tissue>
    </source>
</reference>
<dbReference type="AlphaFoldDB" id="A0ABD0TC83"/>
<dbReference type="InterPro" id="IPR036236">
    <property type="entry name" value="Znf_C2H2_sf"/>
</dbReference>
<protein>
    <recommendedName>
        <fullName evidence="7">C2H2-type domain-containing protein</fullName>
    </recommendedName>
</protein>
<dbReference type="PANTHER" id="PTHR24379">
    <property type="entry name" value="KRAB AND ZINC FINGER DOMAIN-CONTAINING"/>
    <property type="match status" value="1"/>
</dbReference>
<dbReference type="FunFam" id="3.30.160.60:FF:000100">
    <property type="entry name" value="Zinc finger 45-like"/>
    <property type="match status" value="2"/>
</dbReference>
<dbReference type="GO" id="GO:0008270">
    <property type="term" value="F:zinc ion binding"/>
    <property type="evidence" value="ECO:0007669"/>
    <property type="project" value="UniProtKB-KW"/>
</dbReference>
<feature type="domain" description="C2H2-type" evidence="7">
    <location>
        <begin position="264"/>
        <end position="295"/>
    </location>
</feature>
<gene>
    <name evidence="8" type="ORF">ABMA28_014782</name>
</gene>
<evidence type="ECO:0000313" key="8">
    <source>
        <dbReference type="EMBL" id="KAL0841007.1"/>
    </source>
</evidence>
<feature type="domain" description="C2H2-type" evidence="7">
    <location>
        <begin position="124"/>
        <end position="147"/>
    </location>
</feature>
<keyword evidence="1" id="KW-0479">Metal-binding</keyword>
<dbReference type="FunFam" id="3.30.160.60:FF:000624">
    <property type="entry name" value="zinc finger protein 697"/>
    <property type="match status" value="1"/>
</dbReference>
<feature type="region of interest" description="Disordered" evidence="6">
    <location>
        <begin position="487"/>
        <end position="506"/>
    </location>
</feature>
<dbReference type="Gene3D" id="3.30.160.60">
    <property type="entry name" value="Classic Zinc Finger"/>
    <property type="match status" value="7"/>
</dbReference>
<feature type="domain" description="C2H2-type" evidence="7">
    <location>
        <begin position="237"/>
        <end position="264"/>
    </location>
</feature>
<feature type="domain" description="C2H2-type" evidence="7">
    <location>
        <begin position="472"/>
        <end position="499"/>
    </location>
</feature>
<feature type="compositionally biased region" description="Basic residues" evidence="6">
    <location>
        <begin position="487"/>
        <end position="502"/>
    </location>
</feature>
<dbReference type="PROSITE" id="PS50157">
    <property type="entry name" value="ZINC_FINGER_C2H2_2"/>
    <property type="match status" value="8"/>
</dbReference>